<dbReference type="InterPro" id="IPR044244">
    <property type="entry name" value="TTC27/Emw1"/>
</dbReference>
<accession>A0A9P6HAI1</accession>
<gene>
    <name evidence="5" type="ORF">BJ322DRAFT_188307</name>
</gene>
<keyword evidence="2 3" id="KW-0802">TPR repeat</keyword>
<feature type="region of interest" description="Disordered" evidence="4">
    <location>
        <begin position="300"/>
        <end position="355"/>
    </location>
</feature>
<evidence type="ECO:0000256" key="4">
    <source>
        <dbReference type="SAM" id="MobiDB-lite"/>
    </source>
</evidence>
<organism evidence="5 6">
    <name type="scientific">Thelephora terrestris</name>
    <dbReference type="NCBI Taxonomy" id="56493"/>
    <lineage>
        <taxon>Eukaryota</taxon>
        <taxon>Fungi</taxon>
        <taxon>Dikarya</taxon>
        <taxon>Basidiomycota</taxon>
        <taxon>Agaricomycotina</taxon>
        <taxon>Agaricomycetes</taxon>
        <taxon>Thelephorales</taxon>
        <taxon>Thelephoraceae</taxon>
        <taxon>Thelephora</taxon>
    </lineage>
</organism>
<proteinExistence type="predicted"/>
<dbReference type="PANTHER" id="PTHR16193:SF0">
    <property type="entry name" value="TETRATRICOPEPTIDE REPEAT PROTEIN 27"/>
    <property type="match status" value="1"/>
</dbReference>
<evidence type="ECO:0000256" key="2">
    <source>
        <dbReference type="ARBA" id="ARBA00022803"/>
    </source>
</evidence>
<dbReference type="EMBL" id="WIUZ02000011">
    <property type="protein sequence ID" value="KAF9782998.1"/>
    <property type="molecule type" value="Genomic_DNA"/>
</dbReference>
<evidence type="ECO:0000313" key="6">
    <source>
        <dbReference type="Proteomes" id="UP000736335"/>
    </source>
</evidence>
<evidence type="ECO:0000256" key="3">
    <source>
        <dbReference type="PROSITE-ProRule" id="PRU00339"/>
    </source>
</evidence>
<dbReference type="Gene3D" id="1.25.40.10">
    <property type="entry name" value="Tetratricopeptide repeat domain"/>
    <property type="match status" value="1"/>
</dbReference>
<evidence type="ECO:0000313" key="5">
    <source>
        <dbReference type="EMBL" id="KAF9782998.1"/>
    </source>
</evidence>
<dbReference type="PANTHER" id="PTHR16193">
    <property type="entry name" value="TETRATRICOPEPTIDE REPEAT PROTEIN 27"/>
    <property type="match status" value="1"/>
</dbReference>
<reference evidence="5" key="2">
    <citation type="submission" date="2020-11" db="EMBL/GenBank/DDBJ databases">
        <authorList>
            <consortium name="DOE Joint Genome Institute"/>
            <person name="Kuo A."/>
            <person name="Miyauchi S."/>
            <person name="Kiss E."/>
            <person name="Drula E."/>
            <person name="Kohler A."/>
            <person name="Sanchez-Garcia M."/>
            <person name="Andreopoulos B."/>
            <person name="Barry K.W."/>
            <person name="Bonito G."/>
            <person name="Buee M."/>
            <person name="Carver A."/>
            <person name="Chen C."/>
            <person name="Cichocki N."/>
            <person name="Clum A."/>
            <person name="Culley D."/>
            <person name="Crous P.W."/>
            <person name="Fauchery L."/>
            <person name="Girlanda M."/>
            <person name="Hayes R."/>
            <person name="Keri Z."/>
            <person name="Labutti K."/>
            <person name="Lipzen A."/>
            <person name="Lombard V."/>
            <person name="Magnuson J."/>
            <person name="Maillard F."/>
            <person name="Morin E."/>
            <person name="Murat C."/>
            <person name="Nolan M."/>
            <person name="Ohm R."/>
            <person name="Pangilinan J."/>
            <person name="Pereira M."/>
            <person name="Perotto S."/>
            <person name="Peter M."/>
            <person name="Riley R."/>
            <person name="Sitrit Y."/>
            <person name="Stielow B."/>
            <person name="Szollosi G."/>
            <person name="Zifcakova L."/>
            <person name="Stursova M."/>
            <person name="Spatafora J.W."/>
            <person name="Tedersoo L."/>
            <person name="Vaario L.-M."/>
            <person name="Yamada A."/>
            <person name="Yan M."/>
            <person name="Wang P."/>
            <person name="Xu J."/>
            <person name="Bruns T."/>
            <person name="Baldrian P."/>
            <person name="Vilgalys R."/>
            <person name="Henrissat B."/>
            <person name="Grigoriev I.V."/>
            <person name="Hibbett D."/>
            <person name="Nagy L.G."/>
            <person name="Martin F.M."/>
        </authorList>
    </citation>
    <scope>NUCLEOTIDE SEQUENCE</scope>
    <source>
        <strain evidence="5">UH-Tt-Lm1</strain>
    </source>
</reference>
<dbReference type="SUPFAM" id="SSF48452">
    <property type="entry name" value="TPR-like"/>
    <property type="match status" value="1"/>
</dbReference>
<comment type="caution">
    <text evidence="5">The sequence shown here is derived from an EMBL/GenBank/DDBJ whole genome shotgun (WGS) entry which is preliminary data.</text>
</comment>
<dbReference type="OrthoDB" id="1936594at2759"/>
<reference evidence="5" key="1">
    <citation type="journal article" date="2020" name="Nat. Commun.">
        <title>Large-scale genome sequencing of mycorrhizal fungi provides insights into the early evolution of symbiotic traits.</title>
        <authorList>
            <person name="Miyauchi S."/>
            <person name="Kiss E."/>
            <person name="Kuo A."/>
            <person name="Drula E."/>
            <person name="Kohler A."/>
            <person name="Sanchez-Garcia M."/>
            <person name="Morin E."/>
            <person name="Andreopoulos B."/>
            <person name="Barry K.W."/>
            <person name="Bonito G."/>
            <person name="Buee M."/>
            <person name="Carver A."/>
            <person name="Chen C."/>
            <person name="Cichocki N."/>
            <person name="Clum A."/>
            <person name="Culley D."/>
            <person name="Crous P.W."/>
            <person name="Fauchery L."/>
            <person name="Girlanda M."/>
            <person name="Hayes R.D."/>
            <person name="Keri Z."/>
            <person name="LaButti K."/>
            <person name="Lipzen A."/>
            <person name="Lombard V."/>
            <person name="Magnuson J."/>
            <person name="Maillard F."/>
            <person name="Murat C."/>
            <person name="Nolan M."/>
            <person name="Ohm R.A."/>
            <person name="Pangilinan J."/>
            <person name="Pereira M.F."/>
            <person name="Perotto S."/>
            <person name="Peter M."/>
            <person name="Pfister S."/>
            <person name="Riley R."/>
            <person name="Sitrit Y."/>
            <person name="Stielow J.B."/>
            <person name="Szollosi G."/>
            <person name="Zifcakova L."/>
            <person name="Stursova M."/>
            <person name="Spatafora J.W."/>
            <person name="Tedersoo L."/>
            <person name="Vaario L.M."/>
            <person name="Yamada A."/>
            <person name="Yan M."/>
            <person name="Wang P."/>
            <person name="Xu J."/>
            <person name="Bruns T."/>
            <person name="Baldrian P."/>
            <person name="Vilgalys R."/>
            <person name="Dunand C."/>
            <person name="Henrissat B."/>
            <person name="Grigoriev I.V."/>
            <person name="Hibbett D."/>
            <person name="Nagy L.G."/>
            <person name="Martin F.M."/>
        </authorList>
    </citation>
    <scope>NUCLEOTIDE SEQUENCE</scope>
    <source>
        <strain evidence="5">UH-Tt-Lm1</strain>
    </source>
</reference>
<sequence length="898" mass="100936">MTSSSEAIERALFVGRWDAGIPTEGSADSTIAKLAKDVIDGSFRSVLTSNHAQRLLRIKTTLENLDGPIPSWFDFDSISEEDRNSLLPLIVGIACLHSYIQPNYTGPDLDVKPLEVLKLSPNLDLTEELLHQRATAELAYGGEPAYHLAQVSIFLAVAEALWSVAKSAKTVAWWRLRTWLLREQLLDEPVGLPQAIWDMIVADADALKDPEFPPDLREIQGRILLEQGVLHHTIHNDKQAAEYFVRAAKSSGLQYELTGAPGKRTKFQQFDVTQLVLLAQSRKTPEEKNQIGEKVIESHETNPTPEVVRDGAPTGGPAIPETLPLNDDTLLEKTEFTSSTPSPSSTISHLDPNSQPPLDPLDQCILLGLCLNVKNTSPSHGLTAEQMSPYVARVISHPLNWSVHTMALLLRSRLESNRTRTVERSTLQLQALVDQMPTTDSTVQERLEYLHGIPLPSKWEMQKELATRFLSIGVVKSALEVFEKLEMWEHVVQCWKSMERPDKGIAIVKDLLEGRKAEADIVLSRGRTRGTAKLDNIREAKLWCLLGDMEPANAVRHYTHAWEISNHTSARAVRSLGGYHFARGEYVETKDCLKKAVGINPLLSRSWFVLGCACLKTEDWEEARQAFFRCVAIDDEDAESWNNLASVYLRMAEADQEQPEGGPQSDHGGQAVPFTHRMLAWRALKQGVKHGYDNWRMWMNYMIVSMDVGELTEACRALARIVESRADKDGSSSVDEDVLDKLVDAATRSVSQAETGSPDVQQQRSWTPKELLKRVTELLDNTILPKVATTRVFRARARLYTFHADYESAIRLYMDAYRLSVAGSTERGEMEVDNWRVAVTEVEEIVDVLRNFGSKIEGYKWGLQARSIVRSFMGKTKEDFGDEPEWQRLVDLTEELKL</sequence>
<keyword evidence="6" id="KW-1185">Reference proteome</keyword>
<dbReference type="AlphaFoldDB" id="A0A9P6HAI1"/>
<keyword evidence="1" id="KW-0677">Repeat</keyword>
<feature type="repeat" description="TPR" evidence="3">
    <location>
        <begin position="604"/>
        <end position="637"/>
    </location>
</feature>
<dbReference type="Proteomes" id="UP000736335">
    <property type="component" value="Unassembled WGS sequence"/>
</dbReference>
<dbReference type="InterPro" id="IPR019734">
    <property type="entry name" value="TPR_rpt"/>
</dbReference>
<dbReference type="SMART" id="SM00028">
    <property type="entry name" value="TPR"/>
    <property type="match status" value="2"/>
</dbReference>
<protein>
    <submittedName>
        <fullName evidence="5">TPR-like protein</fullName>
    </submittedName>
</protein>
<name>A0A9P6HAI1_9AGAM</name>
<dbReference type="PROSITE" id="PS50005">
    <property type="entry name" value="TPR"/>
    <property type="match status" value="1"/>
</dbReference>
<feature type="compositionally biased region" description="Low complexity" evidence="4">
    <location>
        <begin position="337"/>
        <end position="348"/>
    </location>
</feature>
<evidence type="ECO:0000256" key="1">
    <source>
        <dbReference type="ARBA" id="ARBA00022737"/>
    </source>
</evidence>
<dbReference type="InterPro" id="IPR011990">
    <property type="entry name" value="TPR-like_helical_dom_sf"/>
</dbReference>